<reference evidence="2" key="1">
    <citation type="submission" date="2016-08" db="EMBL/GenBank/DDBJ databases">
        <authorList>
            <person name="Seilhamer J.J."/>
        </authorList>
    </citation>
    <scope>NUCLEOTIDE SEQUENCE</scope>
    <source>
        <strain evidence="2">86</strain>
    </source>
</reference>
<evidence type="ECO:0000313" key="2">
    <source>
        <dbReference type="EMBL" id="SCM75719.1"/>
    </source>
</evidence>
<gene>
    <name evidence="2" type="ORF">KL86PLE_30166</name>
</gene>
<organism evidence="2">
    <name type="scientific">uncultured Pleomorphomonas sp</name>
    <dbReference type="NCBI Taxonomy" id="442121"/>
    <lineage>
        <taxon>Bacteria</taxon>
        <taxon>Pseudomonadati</taxon>
        <taxon>Pseudomonadota</taxon>
        <taxon>Alphaproteobacteria</taxon>
        <taxon>Hyphomicrobiales</taxon>
        <taxon>Pleomorphomonadaceae</taxon>
        <taxon>Pleomorphomonas</taxon>
        <taxon>environmental samples</taxon>
    </lineage>
</organism>
<evidence type="ECO:0000256" key="1">
    <source>
        <dbReference type="SAM" id="MobiDB-lite"/>
    </source>
</evidence>
<proteinExistence type="predicted"/>
<name>A0A212LEB6_9HYPH</name>
<sequence>MRELPCFGGHRRGDQPGRRRRSLLCARSRSRPGAVGEKRGTGRRAVLTKAPPVGRIFDRRLTFSINYKYFSAAYMSHGLHATVTPASYPLPTKERALFSTRSILQGAGLCALFFWHSPPARP</sequence>
<accession>A0A212LEB6</accession>
<feature type="region of interest" description="Disordered" evidence="1">
    <location>
        <begin position="1"/>
        <end position="42"/>
    </location>
</feature>
<dbReference type="AlphaFoldDB" id="A0A212LEB6"/>
<protein>
    <submittedName>
        <fullName evidence="2">Uncharacterized protein</fullName>
    </submittedName>
</protein>
<dbReference type="EMBL" id="FMJD01000007">
    <property type="protein sequence ID" value="SCM75719.1"/>
    <property type="molecule type" value="Genomic_DNA"/>
</dbReference>